<dbReference type="AlphaFoldDB" id="A0ABD1MLT8"/>
<feature type="domain" description="Peptidase M16 C-terminal" evidence="11">
    <location>
        <begin position="274"/>
        <end position="479"/>
    </location>
</feature>
<keyword evidence="4" id="KW-0479">Metal-binding</keyword>
<evidence type="ECO:0008006" key="14">
    <source>
        <dbReference type="Google" id="ProtNLM"/>
    </source>
</evidence>
<feature type="domain" description="Peptidase M16 N-terminal" evidence="10">
    <location>
        <begin position="121"/>
        <end position="268"/>
    </location>
</feature>
<comment type="caution">
    <text evidence="12">The sequence shown here is derived from an EMBL/GenBank/DDBJ whole genome shotgun (WGS) entry which is preliminary data.</text>
</comment>
<evidence type="ECO:0000256" key="6">
    <source>
        <dbReference type="ARBA" id="ARBA00022833"/>
    </source>
</evidence>
<dbReference type="GO" id="GO:0046872">
    <property type="term" value="F:metal ion binding"/>
    <property type="evidence" value="ECO:0007669"/>
    <property type="project" value="UniProtKB-KW"/>
</dbReference>
<dbReference type="GO" id="GO:0008237">
    <property type="term" value="F:metallopeptidase activity"/>
    <property type="evidence" value="ECO:0007669"/>
    <property type="project" value="UniProtKB-KW"/>
</dbReference>
<evidence type="ECO:0000259" key="11">
    <source>
        <dbReference type="Pfam" id="PF05193"/>
    </source>
</evidence>
<keyword evidence="13" id="KW-1185">Reference proteome</keyword>
<dbReference type="GO" id="GO:0005739">
    <property type="term" value="C:mitochondrion"/>
    <property type="evidence" value="ECO:0007669"/>
    <property type="project" value="UniProtKB-SubCell"/>
</dbReference>
<dbReference type="GO" id="GO:0006508">
    <property type="term" value="P:proteolysis"/>
    <property type="evidence" value="ECO:0007669"/>
    <property type="project" value="UniProtKB-KW"/>
</dbReference>
<comment type="similarity">
    <text evidence="9">Belongs to the peptidase M16 family.</text>
</comment>
<evidence type="ECO:0000256" key="5">
    <source>
        <dbReference type="ARBA" id="ARBA00022801"/>
    </source>
</evidence>
<keyword evidence="5" id="KW-0378">Hydrolase</keyword>
<dbReference type="InterPro" id="IPR001431">
    <property type="entry name" value="Pept_M16_Zn_BS"/>
</dbReference>
<dbReference type="InterPro" id="IPR007863">
    <property type="entry name" value="Peptidase_M16_C"/>
</dbReference>
<accession>A0ABD1MLT8</accession>
<evidence type="ECO:0000313" key="12">
    <source>
        <dbReference type="EMBL" id="KAL2336774.1"/>
    </source>
</evidence>
<dbReference type="Pfam" id="PF05193">
    <property type="entry name" value="Peptidase_M16_C"/>
    <property type="match status" value="1"/>
</dbReference>
<sequence length="564" mass="62586">MQTPSSSVINPAPFRGAMSFNRLLSAARRSSRRASALSPLRSLSAFPAVAHSPSASPPSAPPPTAMIYDRAAEAVKAKLRQLENPDPRFLKHGSPRPALADHTRVLAAPETRVTTLPNGLRVATESSLSARTATVGVWIDAGSRFESEETNGTAHFLEHMIFKGTERRNARELEEEIENMGGHLNAYTSREQTTYYAKVVDHDVPQALDILADILQFSRFDENRISRERDVILREMEEVEGQTEEVIFDHLHATAFQYTPLGRTILGPAQNIKTITKAHLQNYIQTHYTAPRMVIAASGAVKHEDIVEQVKKLFTKLSTDPTTTSQLVANEPAIFTGSEVRMLDDAIPLAQFAVAFEGTSWKDPDSIALMVMQAMLGSWNKTAGGGKHMGKKATSSDTDSSECILTVNSSELAQRVGINEVAESIMAFNTNYKDTGLFGVYAVAKPDSLDDLSYAIMYETTKLAYRVSEDDVTRARNQLKSSLLLHIDGTSPVAEDIGRQLLTYGRRIPFAELFARIDAVDASTIKRVANRFIYDKDVAIAAMGPIQRLPDYNWFRRRTYWNRY</sequence>
<comment type="subcellular location">
    <subcellularLocation>
        <location evidence="2">Mitochondrion</location>
    </subcellularLocation>
</comment>
<dbReference type="InterPro" id="IPR011249">
    <property type="entry name" value="Metalloenz_LuxS/M16"/>
</dbReference>
<dbReference type="FunFam" id="3.30.830.10:FF:000002">
    <property type="entry name" value="Mitochondrial-processing peptidase subunit beta"/>
    <property type="match status" value="1"/>
</dbReference>
<keyword evidence="3" id="KW-0645">Protease</keyword>
<name>A0ABD1MLT8_9FABA</name>
<organism evidence="12 13">
    <name type="scientific">Flemingia macrophylla</name>
    <dbReference type="NCBI Taxonomy" id="520843"/>
    <lineage>
        <taxon>Eukaryota</taxon>
        <taxon>Viridiplantae</taxon>
        <taxon>Streptophyta</taxon>
        <taxon>Embryophyta</taxon>
        <taxon>Tracheophyta</taxon>
        <taxon>Spermatophyta</taxon>
        <taxon>Magnoliopsida</taxon>
        <taxon>eudicotyledons</taxon>
        <taxon>Gunneridae</taxon>
        <taxon>Pentapetalae</taxon>
        <taxon>rosids</taxon>
        <taxon>fabids</taxon>
        <taxon>Fabales</taxon>
        <taxon>Fabaceae</taxon>
        <taxon>Papilionoideae</taxon>
        <taxon>50 kb inversion clade</taxon>
        <taxon>NPAAA clade</taxon>
        <taxon>indigoferoid/millettioid clade</taxon>
        <taxon>Phaseoleae</taxon>
        <taxon>Flemingia</taxon>
    </lineage>
</organism>
<evidence type="ECO:0000259" key="10">
    <source>
        <dbReference type="Pfam" id="PF00675"/>
    </source>
</evidence>
<comment type="cofactor">
    <cofactor evidence="1">
        <name>Zn(2+)</name>
        <dbReference type="ChEBI" id="CHEBI:29105"/>
    </cofactor>
</comment>
<keyword evidence="6" id="KW-0862">Zinc</keyword>
<protein>
    <recommendedName>
        <fullName evidence="14">Mitochondrial processing peptidase</fullName>
    </recommendedName>
</protein>
<evidence type="ECO:0000256" key="4">
    <source>
        <dbReference type="ARBA" id="ARBA00022723"/>
    </source>
</evidence>
<gene>
    <name evidence="12" type="ORF">Fmac_011220</name>
</gene>
<dbReference type="PANTHER" id="PTHR11851:SF149">
    <property type="entry name" value="GH01077P"/>
    <property type="match status" value="1"/>
</dbReference>
<evidence type="ECO:0000256" key="2">
    <source>
        <dbReference type="ARBA" id="ARBA00004173"/>
    </source>
</evidence>
<evidence type="ECO:0000256" key="3">
    <source>
        <dbReference type="ARBA" id="ARBA00022670"/>
    </source>
</evidence>
<dbReference type="InterPro" id="IPR011765">
    <property type="entry name" value="Pept_M16_N"/>
</dbReference>
<keyword evidence="7" id="KW-0482">Metalloprotease</keyword>
<dbReference type="PANTHER" id="PTHR11851">
    <property type="entry name" value="METALLOPROTEASE"/>
    <property type="match status" value="1"/>
</dbReference>
<dbReference type="SUPFAM" id="SSF63411">
    <property type="entry name" value="LuxS/MPP-like metallohydrolase"/>
    <property type="match status" value="2"/>
</dbReference>
<evidence type="ECO:0000256" key="8">
    <source>
        <dbReference type="ARBA" id="ARBA00023128"/>
    </source>
</evidence>
<dbReference type="EMBL" id="JBGMDY010000004">
    <property type="protein sequence ID" value="KAL2336774.1"/>
    <property type="molecule type" value="Genomic_DNA"/>
</dbReference>
<proteinExistence type="inferred from homology"/>
<dbReference type="Proteomes" id="UP001603857">
    <property type="component" value="Unassembled WGS sequence"/>
</dbReference>
<evidence type="ECO:0000256" key="7">
    <source>
        <dbReference type="ARBA" id="ARBA00023049"/>
    </source>
</evidence>
<keyword evidence="8" id="KW-0496">Mitochondrion</keyword>
<dbReference type="PROSITE" id="PS00143">
    <property type="entry name" value="INSULINASE"/>
    <property type="match status" value="1"/>
</dbReference>
<dbReference type="Gene3D" id="3.30.830.10">
    <property type="entry name" value="Metalloenzyme, LuxS/M16 peptidase-like"/>
    <property type="match status" value="2"/>
</dbReference>
<dbReference type="Pfam" id="PF00675">
    <property type="entry name" value="Peptidase_M16"/>
    <property type="match status" value="1"/>
</dbReference>
<evidence type="ECO:0000313" key="13">
    <source>
        <dbReference type="Proteomes" id="UP001603857"/>
    </source>
</evidence>
<evidence type="ECO:0000256" key="9">
    <source>
        <dbReference type="RuleBase" id="RU004447"/>
    </source>
</evidence>
<evidence type="ECO:0000256" key="1">
    <source>
        <dbReference type="ARBA" id="ARBA00001947"/>
    </source>
</evidence>
<reference evidence="12 13" key="1">
    <citation type="submission" date="2024-08" db="EMBL/GenBank/DDBJ databases">
        <title>Insights into the chromosomal genome structure of Flemingia macrophylla.</title>
        <authorList>
            <person name="Ding Y."/>
            <person name="Zhao Y."/>
            <person name="Bi W."/>
            <person name="Wu M."/>
            <person name="Zhao G."/>
            <person name="Gong Y."/>
            <person name="Li W."/>
            <person name="Zhang P."/>
        </authorList>
    </citation>
    <scope>NUCLEOTIDE SEQUENCE [LARGE SCALE GENOMIC DNA]</scope>
    <source>
        <strain evidence="12">DYQJB</strain>
        <tissue evidence="12">Leaf</tissue>
    </source>
</reference>
<dbReference type="InterPro" id="IPR050361">
    <property type="entry name" value="MPP/UQCRC_Complex"/>
</dbReference>